<dbReference type="Gene3D" id="3.90.105.50">
    <property type="match status" value="1"/>
</dbReference>
<organism evidence="1 2">
    <name type="scientific">Selenomonas ruminantium</name>
    <dbReference type="NCBI Taxonomy" id="971"/>
    <lineage>
        <taxon>Bacteria</taxon>
        <taxon>Bacillati</taxon>
        <taxon>Bacillota</taxon>
        <taxon>Negativicutes</taxon>
        <taxon>Selenomonadales</taxon>
        <taxon>Selenomonadaceae</taxon>
        <taxon>Selenomonas</taxon>
    </lineage>
</organism>
<dbReference type="OrthoDB" id="1684751at2"/>
<name>A0A1I3F0R4_SELRU</name>
<reference evidence="1 2" key="1">
    <citation type="submission" date="2016-10" db="EMBL/GenBank/DDBJ databases">
        <authorList>
            <person name="de Groot N.N."/>
        </authorList>
    </citation>
    <scope>NUCLEOTIDE SEQUENCE [LARGE SCALE GENOMIC DNA]</scope>
    <source>
        <strain evidence="1 2">Z108</strain>
    </source>
</reference>
<dbReference type="AlphaFoldDB" id="A0A1I3F0R4"/>
<dbReference type="Proteomes" id="UP000183639">
    <property type="component" value="Unassembled WGS sequence"/>
</dbReference>
<sequence length="70" mass="7896">MEDTEKILLSVQEFSKVTGLGEKSIRRLSHVRGFPAIRIGHRIMIHKRSAEVWLADCAAHQDACLPSIEI</sequence>
<gene>
    <name evidence="1" type="ORF">SAMN04487861_11271</name>
</gene>
<evidence type="ECO:0000313" key="1">
    <source>
        <dbReference type="EMBL" id="SFI04740.1"/>
    </source>
</evidence>
<dbReference type="EMBL" id="FOQK01000012">
    <property type="protein sequence ID" value="SFI04740.1"/>
    <property type="molecule type" value="Genomic_DNA"/>
</dbReference>
<dbReference type="InterPro" id="IPR038148">
    <property type="entry name" value="Tn1545/Tn916_Xis"/>
</dbReference>
<dbReference type="RefSeq" id="WP_075443666.1">
    <property type="nucleotide sequence ID" value="NZ_FOQK01000012.1"/>
</dbReference>
<proteinExistence type="predicted"/>
<protein>
    <submittedName>
        <fullName evidence="1">Helix-turn-helix domain-containing protein</fullName>
    </submittedName>
</protein>
<evidence type="ECO:0000313" key="2">
    <source>
        <dbReference type="Proteomes" id="UP000183639"/>
    </source>
</evidence>
<accession>A0A1I3F0R4</accession>